<dbReference type="EMBL" id="LT629772">
    <property type="protein sequence ID" value="SDS65383.1"/>
    <property type="molecule type" value="Genomic_DNA"/>
</dbReference>
<gene>
    <name evidence="1" type="ORF">SAMN04489812_2573</name>
</gene>
<evidence type="ECO:0000313" key="1">
    <source>
        <dbReference type="EMBL" id="SDS65383.1"/>
    </source>
</evidence>
<reference evidence="1 2" key="1">
    <citation type="submission" date="2016-10" db="EMBL/GenBank/DDBJ databases">
        <authorList>
            <person name="de Groot N.N."/>
        </authorList>
    </citation>
    <scope>NUCLEOTIDE SEQUENCE [LARGE SCALE GENOMIC DNA]</scope>
    <source>
        <strain evidence="1 2">DSM 21800</strain>
    </source>
</reference>
<dbReference type="OrthoDB" id="9012352at2"/>
<name>A0A1H1TYU8_9ACTN</name>
<evidence type="ECO:0000313" key="2">
    <source>
        <dbReference type="Proteomes" id="UP000199103"/>
    </source>
</evidence>
<dbReference type="AlphaFoldDB" id="A0A1H1TYU8"/>
<accession>A0A1H1TYU8</accession>
<dbReference type="STRING" id="630515.SAMN04489812_2573"/>
<sequence>MSDRTGESNGNRPPTSAADLLTRLLDLLASATTMQDLDHRAVGQAFGLSSDGGRRLNYFAQLTDVWFYNVLADPDFALGPVLEVEFFDGEGSEAAMTDICAVDLDQFRSRLTTAGYAYRKDYGEHGEVIGHEFTRGPLVVSVVARGEAGSPPEKVTHDCVQSVTVQ</sequence>
<dbReference type="Proteomes" id="UP000199103">
    <property type="component" value="Chromosome I"/>
</dbReference>
<proteinExistence type="predicted"/>
<keyword evidence="2" id="KW-1185">Reference proteome</keyword>
<organism evidence="1 2">
    <name type="scientific">Microlunatus soli</name>
    <dbReference type="NCBI Taxonomy" id="630515"/>
    <lineage>
        <taxon>Bacteria</taxon>
        <taxon>Bacillati</taxon>
        <taxon>Actinomycetota</taxon>
        <taxon>Actinomycetes</taxon>
        <taxon>Propionibacteriales</taxon>
        <taxon>Propionibacteriaceae</taxon>
        <taxon>Microlunatus</taxon>
    </lineage>
</organism>
<dbReference type="RefSeq" id="WP_091525329.1">
    <property type="nucleotide sequence ID" value="NZ_LT629772.1"/>
</dbReference>
<protein>
    <submittedName>
        <fullName evidence="1">Uncharacterized protein</fullName>
    </submittedName>
</protein>